<organism evidence="2 3">
    <name type="scientific">Nocardioides eburneus</name>
    <dbReference type="NCBI Taxonomy" id="3231482"/>
    <lineage>
        <taxon>Bacteria</taxon>
        <taxon>Bacillati</taxon>
        <taxon>Actinomycetota</taxon>
        <taxon>Actinomycetes</taxon>
        <taxon>Propionibacteriales</taxon>
        <taxon>Nocardioidaceae</taxon>
        <taxon>Nocardioides</taxon>
    </lineage>
</organism>
<proteinExistence type="predicted"/>
<protein>
    <submittedName>
        <fullName evidence="2">Uncharacterized protein</fullName>
    </submittedName>
</protein>
<dbReference type="Proteomes" id="UP001556631">
    <property type="component" value="Unassembled WGS sequence"/>
</dbReference>
<dbReference type="EMBL" id="JBFPJR010000023">
    <property type="protein sequence ID" value="MEX0428599.1"/>
    <property type="molecule type" value="Genomic_DNA"/>
</dbReference>
<evidence type="ECO:0000313" key="3">
    <source>
        <dbReference type="Proteomes" id="UP001556631"/>
    </source>
</evidence>
<accession>A0ABV3T1Q6</accession>
<reference evidence="2 3" key="1">
    <citation type="submission" date="2024-07" db="EMBL/GenBank/DDBJ databases">
        <authorList>
            <person name="Lee S."/>
            <person name="Kang M."/>
        </authorList>
    </citation>
    <scope>NUCLEOTIDE SEQUENCE [LARGE SCALE GENOMIC DNA]</scope>
    <source>
        <strain evidence="2 3">DS6</strain>
    </source>
</reference>
<evidence type="ECO:0000256" key="1">
    <source>
        <dbReference type="SAM" id="MobiDB-lite"/>
    </source>
</evidence>
<sequence length="135" mass="14027">MSASVEGDAVGLSLDKDGVWLEGAHKKTTDDVTVVEHAKVRAPEGTPPPAGEPQRVPIQVPNPFAPLTNLVHNATSTAEDGLSSLGSHLSSEGHHLAHNAEAWGDYLGDKLRDLPEGGGLPTIPGPIPIPIIPAF</sequence>
<gene>
    <name evidence="2" type="ORF">AB3X52_13290</name>
</gene>
<comment type="caution">
    <text evidence="2">The sequence shown here is derived from an EMBL/GenBank/DDBJ whole genome shotgun (WGS) entry which is preliminary data.</text>
</comment>
<name>A0ABV3T1Q6_9ACTN</name>
<keyword evidence="3" id="KW-1185">Reference proteome</keyword>
<feature type="region of interest" description="Disordered" evidence="1">
    <location>
        <begin position="41"/>
        <end position="64"/>
    </location>
</feature>
<dbReference type="RefSeq" id="WP_367994570.1">
    <property type="nucleotide sequence ID" value="NZ_JBFPJR010000023.1"/>
</dbReference>
<evidence type="ECO:0000313" key="2">
    <source>
        <dbReference type="EMBL" id="MEX0428599.1"/>
    </source>
</evidence>